<name>F3UF91_STRSA</name>
<sequence>MSIVELNEATIKKDIQEQEKHNIAMDGLSLKEGEYLSRDSGK</sequence>
<dbReference type="PATRIC" id="fig|888820.3.peg.2241"/>
<organism evidence="1 2">
    <name type="scientific">Streptococcus sanguinis SK1056</name>
    <dbReference type="NCBI Taxonomy" id="888820"/>
    <lineage>
        <taxon>Bacteria</taxon>
        <taxon>Bacillati</taxon>
        <taxon>Bacillota</taxon>
        <taxon>Bacilli</taxon>
        <taxon>Lactobacillales</taxon>
        <taxon>Streptococcaceae</taxon>
        <taxon>Streptococcus</taxon>
    </lineage>
</organism>
<dbReference type="Proteomes" id="UP000004171">
    <property type="component" value="Unassembled WGS sequence"/>
</dbReference>
<dbReference type="HOGENOM" id="CLU_101320_7_1_9"/>
<dbReference type="EMBL" id="AFFL01000010">
    <property type="protein sequence ID" value="EGJ35821.1"/>
    <property type="molecule type" value="Genomic_DNA"/>
</dbReference>
<dbReference type="AlphaFoldDB" id="F3UF91"/>
<reference evidence="1 2" key="1">
    <citation type="submission" date="2011-03" db="EMBL/GenBank/DDBJ databases">
        <authorList>
            <person name="Muzny D."/>
            <person name="Qin X."/>
            <person name="Deng J."/>
            <person name="Jiang H."/>
            <person name="Liu Y."/>
            <person name="Qu J."/>
            <person name="Song X.-Z."/>
            <person name="Zhang L."/>
            <person name="Thornton R."/>
            <person name="Coyle M."/>
            <person name="Francisco L."/>
            <person name="Jackson L."/>
            <person name="Javaid M."/>
            <person name="Korchina V."/>
            <person name="Kovar C."/>
            <person name="Mata R."/>
            <person name="Mathew T."/>
            <person name="Ngo R."/>
            <person name="Nguyen L."/>
            <person name="Nguyen N."/>
            <person name="Okwuonu G."/>
            <person name="Ongeri F."/>
            <person name="Pham C."/>
            <person name="Simmons D."/>
            <person name="Wilczek-Boney K."/>
            <person name="Hale W."/>
            <person name="Jakkamsetti A."/>
            <person name="Pham P."/>
            <person name="Ruth R."/>
            <person name="San Lucas F."/>
            <person name="Warren J."/>
            <person name="Zhang J."/>
            <person name="Zhao Z."/>
            <person name="Zhou C."/>
            <person name="Zhu D."/>
            <person name="Lee S."/>
            <person name="Bess C."/>
            <person name="Blankenburg K."/>
            <person name="Forbes L."/>
            <person name="Fu Q."/>
            <person name="Gubbala S."/>
            <person name="Hirani K."/>
            <person name="Jayaseelan J.C."/>
            <person name="Lara F."/>
            <person name="Munidasa M."/>
            <person name="Palculict T."/>
            <person name="Patil S."/>
            <person name="Pu L.-L."/>
            <person name="Saada N."/>
            <person name="Tang L."/>
            <person name="Weissenberger G."/>
            <person name="Zhu Y."/>
            <person name="Hemphill L."/>
            <person name="Shang Y."/>
            <person name="Youmans B."/>
            <person name="Ayvaz T."/>
            <person name="Ross M."/>
            <person name="Santibanez J."/>
            <person name="Aqrawi P."/>
            <person name="Gross S."/>
            <person name="Joshi V."/>
            <person name="Fowler G."/>
            <person name="Nazareth L."/>
            <person name="Reid J."/>
            <person name="Worley K."/>
            <person name="Petrosino J."/>
            <person name="Highlander S."/>
            <person name="Gibbs R."/>
        </authorList>
    </citation>
    <scope>NUCLEOTIDE SEQUENCE [LARGE SCALE GENOMIC DNA]</scope>
    <source>
        <strain evidence="1 2">SK1056</strain>
    </source>
</reference>
<comment type="caution">
    <text evidence="1">The sequence shown here is derived from an EMBL/GenBank/DDBJ whole genome shotgun (WGS) entry which is preliminary data.</text>
</comment>
<accession>F3UF91</accession>
<evidence type="ECO:0000313" key="1">
    <source>
        <dbReference type="EMBL" id="EGJ35821.1"/>
    </source>
</evidence>
<gene>
    <name evidence="1" type="ORF">HMPREF9393_2295</name>
</gene>
<protein>
    <submittedName>
        <fullName evidence="1">Uncharacterized protein</fullName>
    </submittedName>
</protein>
<proteinExistence type="predicted"/>
<evidence type="ECO:0000313" key="2">
    <source>
        <dbReference type="Proteomes" id="UP000004171"/>
    </source>
</evidence>